<protein>
    <recommendedName>
        <fullName evidence="4">Transcription elongation factor GreA/GreB C-terminal domain-containing protein</fullName>
    </recommendedName>
</protein>
<gene>
    <name evidence="2" type="ORF">SCARR_05494</name>
</gene>
<reference evidence="2 3" key="1">
    <citation type="submission" date="2019-04" db="EMBL/GenBank/DDBJ databases">
        <authorList>
            <person name="Van Vliet M D."/>
        </authorList>
    </citation>
    <scope>NUCLEOTIDE SEQUENCE [LARGE SCALE GENOMIC DNA]</scope>
    <source>
        <strain evidence="2 3">F21</strain>
    </source>
</reference>
<keyword evidence="1" id="KW-0175">Coiled coil</keyword>
<organism evidence="2 3">
    <name type="scientific">Pontiella sulfatireligans</name>
    <dbReference type="NCBI Taxonomy" id="2750658"/>
    <lineage>
        <taxon>Bacteria</taxon>
        <taxon>Pseudomonadati</taxon>
        <taxon>Kiritimatiellota</taxon>
        <taxon>Kiritimatiellia</taxon>
        <taxon>Kiritimatiellales</taxon>
        <taxon>Pontiellaceae</taxon>
        <taxon>Pontiella</taxon>
    </lineage>
</organism>
<evidence type="ECO:0008006" key="4">
    <source>
        <dbReference type="Google" id="ProtNLM"/>
    </source>
</evidence>
<sequence>MCILNCIMDKKKILKAVQAELEEELRRQLAANETASAGATHGEAKAETKWDTCGLEQSYLARGHAKQFEALAMQVEELRGFVPSDFLGKPIGVGALVQARMSGEPLFFFLLKCGGGVEVQNDGAEVTVITPESPVGAALLDKKQGEAYSFRAGMEGTIITVE</sequence>
<dbReference type="EMBL" id="CAAHFH010000003">
    <property type="protein sequence ID" value="VGO23387.1"/>
    <property type="molecule type" value="Genomic_DNA"/>
</dbReference>
<name>A0A6C2UWA2_9BACT</name>
<feature type="coiled-coil region" evidence="1">
    <location>
        <begin position="4"/>
        <end position="31"/>
    </location>
</feature>
<evidence type="ECO:0000256" key="1">
    <source>
        <dbReference type="SAM" id="Coils"/>
    </source>
</evidence>
<evidence type="ECO:0000313" key="2">
    <source>
        <dbReference type="EMBL" id="VGO23387.1"/>
    </source>
</evidence>
<dbReference type="AlphaFoldDB" id="A0A6C2UWA2"/>
<proteinExistence type="predicted"/>
<evidence type="ECO:0000313" key="3">
    <source>
        <dbReference type="Proteomes" id="UP000346198"/>
    </source>
</evidence>
<dbReference type="Proteomes" id="UP000346198">
    <property type="component" value="Unassembled WGS sequence"/>
</dbReference>
<keyword evidence="3" id="KW-1185">Reference proteome</keyword>
<accession>A0A6C2UWA2</accession>